<keyword evidence="7" id="KW-0594">Phospholipid biosynthesis</keyword>
<dbReference type="GO" id="GO:0046474">
    <property type="term" value="P:glycerophospholipid biosynthetic process"/>
    <property type="evidence" value="ECO:0007669"/>
    <property type="project" value="UniProtKB-ARBA"/>
</dbReference>
<evidence type="ECO:0000313" key="11">
    <source>
        <dbReference type="EMBL" id="MCU4726012.1"/>
    </source>
</evidence>
<evidence type="ECO:0000256" key="3">
    <source>
        <dbReference type="ARBA" id="ARBA00022679"/>
    </source>
</evidence>
<organism evidence="11 13">
    <name type="scientific">Halapricum hydrolyticum</name>
    <dbReference type="NCBI Taxonomy" id="2979991"/>
    <lineage>
        <taxon>Archaea</taxon>
        <taxon>Methanobacteriati</taxon>
        <taxon>Methanobacteriota</taxon>
        <taxon>Stenosarchaea group</taxon>
        <taxon>Halobacteria</taxon>
        <taxon>Halobacteriales</taxon>
        <taxon>Haloarculaceae</taxon>
        <taxon>Halapricum</taxon>
    </lineage>
</organism>
<name>A0AAE3I9M0_9EURY</name>
<keyword evidence="3" id="KW-0808">Transferase</keyword>
<dbReference type="InterPro" id="IPR008205">
    <property type="entry name" value="GGGP_HepGP_synthase"/>
</dbReference>
<proteinExistence type="predicted"/>
<evidence type="ECO:0000256" key="6">
    <source>
        <dbReference type="ARBA" id="ARBA00023098"/>
    </source>
</evidence>
<dbReference type="EMBL" id="JAOPKC010000002">
    <property type="protein sequence ID" value="MCU4717085.1"/>
    <property type="molecule type" value="Genomic_DNA"/>
</dbReference>
<dbReference type="EMBL" id="JAOPKD010000002">
    <property type="protein sequence ID" value="MCU4726012.1"/>
    <property type="molecule type" value="Genomic_DNA"/>
</dbReference>
<dbReference type="GO" id="GO:0046872">
    <property type="term" value="F:metal ion binding"/>
    <property type="evidence" value="ECO:0007669"/>
    <property type="project" value="UniProtKB-KW"/>
</dbReference>
<keyword evidence="2" id="KW-0444">Lipid biosynthesis</keyword>
<dbReference type="Proteomes" id="UP001208186">
    <property type="component" value="Unassembled WGS sequence"/>
</dbReference>
<comment type="catalytic activity">
    <reaction evidence="9">
        <text>sn-glycerol 1-phosphate + (2E,6E,10E)-geranylgeranyl diphosphate = sn-3-O-(geranylgeranyl)glycerol 1-phosphate + diphosphate</text>
        <dbReference type="Rhea" id="RHEA:23404"/>
        <dbReference type="ChEBI" id="CHEBI:33019"/>
        <dbReference type="ChEBI" id="CHEBI:57677"/>
        <dbReference type="ChEBI" id="CHEBI:57685"/>
        <dbReference type="ChEBI" id="CHEBI:58756"/>
        <dbReference type="EC" id="2.5.1.41"/>
    </reaction>
</comment>
<dbReference type="SUPFAM" id="SSF51395">
    <property type="entry name" value="FMN-linked oxidoreductases"/>
    <property type="match status" value="1"/>
</dbReference>
<evidence type="ECO:0000313" key="10">
    <source>
        <dbReference type="EMBL" id="MCU4717085.1"/>
    </source>
</evidence>
<evidence type="ECO:0000256" key="2">
    <source>
        <dbReference type="ARBA" id="ARBA00022516"/>
    </source>
</evidence>
<dbReference type="GO" id="GO:0120536">
    <property type="term" value="F:heptaprenylglyceryl phosphate synthase activity"/>
    <property type="evidence" value="ECO:0007669"/>
    <property type="project" value="UniProtKB-ARBA"/>
</dbReference>
<dbReference type="RefSeq" id="WP_315907856.1">
    <property type="nucleotide sequence ID" value="NZ_JAOPKC010000002.1"/>
</dbReference>
<evidence type="ECO:0000256" key="9">
    <source>
        <dbReference type="ARBA" id="ARBA00047288"/>
    </source>
</evidence>
<keyword evidence="5" id="KW-0460">Magnesium</keyword>
<keyword evidence="6" id="KW-0443">Lipid metabolism</keyword>
<gene>
    <name evidence="11" type="ORF">OB914_03355</name>
    <name evidence="10" type="ORF">OB916_03280</name>
</gene>
<keyword evidence="8" id="KW-1208">Phospholipid metabolism</keyword>
<dbReference type="EC" id="2.5.1.41" evidence="1"/>
<evidence type="ECO:0000256" key="8">
    <source>
        <dbReference type="ARBA" id="ARBA00023264"/>
    </source>
</evidence>
<dbReference type="GO" id="GO:0047294">
    <property type="term" value="F:phosphoglycerol geranylgeranyltransferase activity"/>
    <property type="evidence" value="ECO:0007669"/>
    <property type="project" value="UniProtKB-EC"/>
</dbReference>
<dbReference type="PANTHER" id="PTHR40029">
    <property type="match status" value="1"/>
</dbReference>
<dbReference type="InterPro" id="IPR038597">
    <property type="entry name" value="GGGP/HepGP_synthase_sf"/>
</dbReference>
<evidence type="ECO:0000256" key="7">
    <source>
        <dbReference type="ARBA" id="ARBA00023209"/>
    </source>
</evidence>
<dbReference type="Proteomes" id="UP001209746">
    <property type="component" value="Unassembled WGS sequence"/>
</dbReference>
<evidence type="ECO:0000313" key="12">
    <source>
        <dbReference type="Proteomes" id="UP001208186"/>
    </source>
</evidence>
<evidence type="ECO:0000256" key="5">
    <source>
        <dbReference type="ARBA" id="ARBA00022842"/>
    </source>
</evidence>
<sequence length="425" mass="46344">MTGLEDIARGVERYSTLARIAGRSLLDVDTNPVPSAWTHITKIDPEDEKEVPLLFPLYLQHTSALEVGGSRDVTGQNTEETLELVADRPVPAFQEPSGPKQVTTDTHSKAEFLAIPEVLNGDVEALIGQLGAGVEYIESDLAPEMIAEKLPISPGETIEDRLAAFATSWLLQAAVFEAYIIMNPDSAAARESNVTDEDLLDPKTAKQRAMAAERHLGSELIYLEYSGTFGGEEAEAILEAIDDGRRWSRLWYGGGLDDRENARAVLDAGADAVVVGNVFHEVAAEEAEICEQAVEELDVDVTREDVQEWLDDEVDIADSSAAKYLSTIVDVPNPEGRARDYLVTTVRTWLAVQDAVADLDEKGVASVPEIEEMFRSTDLPGRSDVAAVLDEESFLTDVLVALAAPRYDLDVDSPPVEHLSLDLDR</sequence>
<comment type="caution">
    <text evidence="11">The sequence shown here is derived from an EMBL/GenBank/DDBJ whole genome shotgun (WGS) entry which is preliminary data.</text>
</comment>
<dbReference type="PANTHER" id="PTHR40029:SF2">
    <property type="entry name" value="HEPTAPRENYLGLYCERYL PHOSPHATE SYNTHASE"/>
    <property type="match status" value="1"/>
</dbReference>
<reference evidence="11" key="1">
    <citation type="submission" date="2023-02" db="EMBL/GenBank/DDBJ databases">
        <title>Enrichment on poylsaccharides allowed isolation of novel metabolic and taxonomic groups of Haloarchaea.</title>
        <authorList>
            <person name="Sorokin D.Y."/>
            <person name="Elcheninov A.G."/>
            <person name="Khizhniak T.V."/>
            <person name="Kolganova T.V."/>
            <person name="Kublanov I.V."/>
        </authorList>
    </citation>
    <scope>NUCLEOTIDE SEQUENCE</scope>
    <source>
        <strain evidence="10 12">HArc-curdl5-1</strain>
        <strain evidence="11">HArc-curdl7</strain>
    </source>
</reference>
<keyword evidence="12" id="KW-1185">Reference proteome</keyword>
<dbReference type="Gene3D" id="3.20.20.390">
    <property type="entry name" value="FMN-linked oxidoreductases"/>
    <property type="match status" value="1"/>
</dbReference>
<protein>
    <recommendedName>
        <fullName evidence="1">phosphoglycerol geranylgeranyltransferase</fullName>
        <ecNumber evidence="1">2.5.1.41</ecNumber>
    </recommendedName>
</protein>
<keyword evidence="4" id="KW-0479">Metal-binding</keyword>
<dbReference type="Pfam" id="PF01884">
    <property type="entry name" value="PcrB"/>
    <property type="match status" value="1"/>
</dbReference>
<accession>A0AAE3I9M0</accession>
<evidence type="ECO:0000313" key="13">
    <source>
        <dbReference type="Proteomes" id="UP001209746"/>
    </source>
</evidence>
<evidence type="ECO:0000256" key="4">
    <source>
        <dbReference type="ARBA" id="ARBA00022723"/>
    </source>
</evidence>
<dbReference type="InterPro" id="IPR039074">
    <property type="entry name" value="GGGP/HepGP_synthase_I"/>
</dbReference>
<evidence type="ECO:0000256" key="1">
    <source>
        <dbReference type="ARBA" id="ARBA00012676"/>
    </source>
</evidence>
<dbReference type="AlphaFoldDB" id="A0AAE3I9M0"/>